<dbReference type="PANTHER" id="PTHR33221:SF2">
    <property type="entry name" value="TRANSCRIPTIONAL REGULATOR"/>
    <property type="match status" value="1"/>
</dbReference>
<dbReference type="GO" id="GO:0005829">
    <property type="term" value="C:cytosol"/>
    <property type="evidence" value="ECO:0007669"/>
    <property type="project" value="TreeGrafter"/>
</dbReference>
<dbReference type="EMBL" id="JACRWC010000042">
    <property type="protein sequence ID" value="MBC5998977.1"/>
    <property type="molecule type" value="Genomic_DNA"/>
</dbReference>
<dbReference type="GO" id="GO:0003700">
    <property type="term" value="F:DNA-binding transcription factor activity"/>
    <property type="evidence" value="ECO:0007669"/>
    <property type="project" value="TreeGrafter"/>
</dbReference>
<reference evidence="1" key="1">
    <citation type="submission" date="2020-08" db="EMBL/GenBank/DDBJ databases">
        <authorList>
            <person name="Liu C."/>
            <person name="Sun Q."/>
        </authorList>
    </citation>
    <scope>NUCLEOTIDE SEQUENCE</scope>
    <source>
        <strain evidence="1">BX16</strain>
    </source>
</reference>
<comment type="caution">
    <text evidence="1">The sequence shown here is derived from an EMBL/GenBank/DDBJ whole genome shotgun (WGS) entry which is preliminary data.</text>
</comment>
<dbReference type="NCBIfam" id="TIGR00738">
    <property type="entry name" value="rrf2_super"/>
    <property type="match status" value="1"/>
</dbReference>
<dbReference type="SUPFAM" id="SSF46785">
    <property type="entry name" value="Winged helix' DNA-binding domain"/>
    <property type="match status" value="1"/>
</dbReference>
<keyword evidence="2" id="KW-1185">Reference proteome</keyword>
<name>A0A923NC55_9FIRM</name>
<dbReference type="Gene3D" id="1.10.10.10">
    <property type="entry name" value="Winged helix-like DNA-binding domain superfamily/Winged helix DNA-binding domain"/>
    <property type="match status" value="1"/>
</dbReference>
<dbReference type="RefSeq" id="WP_177264561.1">
    <property type="nucleotide sequence ID" value="NZ_JACRWC010000042.1"/>
</dbReference>
<dbReference type="InterPro" id="IPR036390">
    <property type="entry name" value="WH_DNA-bd_sf"/>
</dbReference>
<dbReference type="Pfam" id="PF02082">
    <property type="entry name" value="Rrf2"/>
    <property type="match status" value="1"/>
</dbReference>
<evidence type="ECO:0000313" key="2">
    <source>
        <dbReference type="Proteomes" id="UP000644115"/>
    </source>
</evidence>
<gene>
    <name evidence="1" type="ORF">H8876_03045</name>
</gene>
<accession>A0A923NC55</accession>
<proteinExistence type="predicted"/>
<evidence type="ECO:0000313" key="1">
    <source>
        <dbReference type="EMBL" id="MBC5998977.1"/>
    </source>
</evidence>
<sequence>MLITRRSDYAMRIFRALQDEKVHNVREICTKEDIPKAFAYKILRELEQAGFVKSERGNQGGYLLNRKLEDLTMYDVISVTEGDLAILHCMKEECNRNPESMPCKVHQEIERIQKILIEELKKKTIGEIMEEK</sequence>
<dbReference type="InterPro" id="IPR000944">
    <property type="entry name" value="Tscrpt_reg_Rrf2"/>
</dbReference>
<dbReference type="PANTHER" id="PTHR33221">
    <property type="entry name" value="WINGED HELIX-TURN-HELIX TRANSCRIPTIONAL REGULATOR, RRF2 FAMILY"/>
    <property type="match status" value="1"/>
</dbReference>
<dbReference type="Proteomes" id="UP000644115">
    <property type="component" value="Unassembled WGS sequence"/>
</dbReference>
<dbReference type="PROSITE" id="PS51197">
    <property type="entry name" value="HTH_RRF2_2"/>
    <property type="match status" value="1"/>
</dbReference>
<dbReference type="AlphaFoldDB" id="A0A923NC55"/>
<protein>
    <submittedName>
        <fullName evidence="1">Rrf2 family transcriptional regulator</fullName>
    </submittedName>
</protein>
<organism evidence="1 2">
    <name type="scientific">Lentihominibacter faecis</name>
    <dbReference type="NCBI Taxonomy" id="2764712"/>
    <lineage>
        <taxon>Bacteria</taxon>
        <taxon>Bacillati</taxon>
        <taxon>Bacillota</taxon>
        <taxon>Clostridia</taxon>
        <taxon>Peptostreptococcales</taxon>
        <taxon>Anaerovoracaceae</taxon>
        <taxon>Lentihominibacter</taxon>
    </lineage>
</organism>
<dbReference type="InterPro" id="IPR036388">
    <property type="entry name" value="WH-like_DNA-bd_sf"/>
</dbReference>